<dbReference type="EMBL" id="CP017553">
    <property type="protein sequence ID" value="AOW00251.1"/>
    <property type="molecule type" value="Genomic_DNA"/>
</dbReference>
<feature type="region of interest" description="Disordered" evidence="2">
    <location>
        <begin position="1"/>
        <end position="50"/>
    </location>
</feature>
<sequence>MTEEKRKENVDAQDASDVEDNSDTASSDTYDSHDPESEYYDPENGFRKQPIEEVRQKVEEMEQCYLDAQAEMKELAEMMEKYKSLKSKCNKLSAYRVYQGPWSVYMERMEQEFPNEKFEIHEENTLFNISQQFDELTNELLRESALQVTKDV</sequence>
<evidence type="ECO:0000313" key="5">
    <source>
        <dbReference type="Proteomes" id="UP000182444"/>
    </source>
</evidence>
<name>A0A1H6PX97_YARLL</name>
<dbReference type="AlphaFoldDB" id="A0A1H6PX97"/>
<reference evidence="4 6" key="2">
    <citation type="submission" date="2018-07" db="EMBL/GenBank/DDBJ databases">
        <title>Draft Genome Assemblies for Five Robust Yarrowia lipolytica Strains Exhibiting High Lipid Production and Pentose Sugar Utilization and Sugar Alcohol Secretion from Undetoxified Lignocellulosic Biomass Hydrolysates.</title>
        <authorList>
            <consortium name="DOE Joint Genome Institute"/>
            <person name="Walker C."/>
            <person name="Ryu S."/>
            <person name="Na H."/>
            <person name="Zane M."/>
            <person name="LaButti K."/>
            <person name="Lipzen A."/>
            <person name="Haridas S."/>
            <person name="Barry K."/>
            <person name="Grigoriev I.V."/>
            <person name="Quarterman J."/>
            <person name="Slininger P."/>
            <person name="Dien B."/>
            <person name="Trinh C.T."/>
        </authorList>
    </citation>
    <scope>NUCLEOTIDE SEQUENCE [LARGE SCALE GENOMIC DNA]</scope>
    <source>
        <strain evidence="4 6">YB392</strain>
    </source>
</reference>
<evidence type="ECO:0000256" key="1">
    <source>
        <dbReference type="SAM" id="Coils"/>
    </source>
</evidence>
<dbReference type="GeneID" id="2906571"/>
<reference evidence="3 5" key="1">
    <citation type="journal article" date="2016" name="PLoS ONE">
        <title>Sequence Assembly of Yarrowia lipolytica Strain W29/CLIB89 Shows Transposable Element Diversity.</title>
        <authorList>
            <person name="Magnan C."/>
            <person name="Yu J."/>
            <person name="Chang I."/>
            <person name="Jahn E."/>
            <person name="Kanomata Y."/>
            <person name="Wu J."/>
            <person name="Zeller M."/>
            <person name="Oakes M."/>
            <person name="Baldi P."/>
            <person name="Sandmeyer S."/>
        </authorList>
    </citation>
    <scope>NUCLEOTIDE SEQUENCE [LARGE SCALE GENOMIC DNA]</scope>
    <source>
        <strain evidence="3">CLIB89</strain>
        <strain evidence="5">CLIB89(W29)</strain>
    </source>
</reference>
<gene>
    <name evidence="4" type="ORF">B0I71DRAFT_131674</name>
    <name evidence="3" type="ORF">YALI1_A04715g</name>
</gene>
<dbReference type="VEuPathDB" id="FungiDB:YALI0_A04587g"/>
<dbReference type="InterPro" id="IPR025384">
    <property type="entry name" value="DUF4298"/>
</dbReference>
<protein>
    <submittedName>
        <fullName evidence="3">Uncharacterized protein</fullName>
    </submittedName>
</protein>
<dbReference type="Proteomes" id="UP000182444">
    <property type="component" value="Chromosome 1A"/>
</dbReference>
<dbReference type="Pfam" id="PF14131">
    <property type="entry name" value="DUF4298"/>
    <property type="match status" value="1"/>
</dbReference>
<keyword evidence="1" id="KW-0175">Coiled coil</keyword>
<feature type="compositionally biased region" description="Basic and acidic residues" evidence="2">
    <location>
        <begin position="1"/>
        <end position="10"/>
    </location>
</feature>
<proteinExistence type="predicted"/>
<evidence type="ECO:0000313" key="4">
    <source>
        <dbReference type="EMBL" id="RDW25942.1"/>
    </source>
</evidence>
<evidence type="ECO:0000256" key="2">
    <source>
        <dbReference type="SAM" id="MobiDB-lite"/>
    </source>
</evidence>
<dbReference type="KEGG" id="yli:2906571"/>
<organism evidence="3 5">
    <name type="scientific">Yarrowia lipolytica</name>
    <name type="common">Candida lipolytica</name>
    <dbReference type="NCBI Taxonomy" id="4952"/>
    <lineage>
        <taxon>Eukaryota</taxon>
        <taxon>Fungi</taxon>
        <taxon>Dikarya</taxon>
        <taxon>Ascomycota</taxon>
        <taxon>Saccharomycotina</taxon>
        <taxon>Dipodascomycetes</taxon>
        <taxon>Dipodascales</taxon>
        <taxon>Dipodascales incertae sedis</taxon>
        <taxon>Yarrowia</taxon>
    </lineage>
</organism>
<dbReference type="VEuPathDB" id="FungiDB:YALI1_A04715g"/>
<accession>A0A1H6PX97</accession>
<evidence type="ECO:0000313" key="6">
    <source>
        <dbReference type="Proteomes" id="UP000256601"/>
    </source>
</evidence>
<evidence type="ECO:0000313" key="3">
    <source>
        <dbReference type="EMBL" id="AOW00251.1"/>
    </source>
</evidence>
<dbReference type="EMBL" id="KZ858990">
    <property type="protein sequence ID" value="RDW25942.1"/>
    <property type="molecule type" value="Genomic_DNA"/>
</dbReference>
<dbReference type="Proteomes" id="UP000256601">
    <property type="component" value="Unassembled WGS sequence"/>
</dbReference>
<dbReference type="RefSeq" id="XP_499756.2">
    <property type="nucleotide sequence ID" value="XM_499756.2"/>
</dbReference>
<feature type="coiled-coil region" evidence="1">
    <location>
        <begin position="51"/>
        <end position="88"/>
    </location>
</feature>
<dbReference type="OrthoDB" id="4092867at2759"/>